<keyword evidence="3" id="KW-1185">Reference proteome</keyword>
<accession>A0A3P7RSJ1</accession>
<feature type="compositionally biased region" description="Basic and acidic residues" evidence="1">
    <location>
        <begin position="11"/>
        <end position="21"/>
    </location>
</feature>
<feature type="region of interest" description="Disordered" evidence="1">
    <location>
        <begin position="262"/>
        <end position="284"/>
    </location>
</feature>
<name>A0A3P7RSJ1_RODNA</name>
<feature type="region of interest" description="Disordered" evidence="1">
    <location>
        <begin position="1"/>
        <end position="62"/>
    </location>
</feature>
<sequence length="350" mass="38079">MGSQGGSADNGLDKLGGDGKVGDYQGPGGKSGRLQSGIYQDHDTGNFKPSSDPISPPSQPAYSSNQMKIISVLVSIAGIFYFASPKSPEPNNRIVEGESLVAIPPKHEVLAISPSGRGWSDDYRTLGENYPESVFCVNQKLSNDSGTKKRMGREGNYDISAPFSTTMISTTNTSSNYPSNIITGPRFIGSYQNIPASPKMAPACKANLNKPLMVSTIRPAEHINLELTNRKPTAILAPDGRLIPIENTEFYGFSETYQTLDPSTFSKSTKKTKESSRPSESTNVTFNLEMIPMSQSSDNRENCGFSRLLKNDIISDKGEDNEREEQNKSIDDGRHELLVYGKSGNHSSFV</sequence>
<evidence type="ECO:0000313" key="2">
    <source>
        <dbReference type="EMBL" id="VDN96408.1"/>
    </source>
</evidence>
<dbReference type="OrthoDB" id="6270408at2759"/>
<organism evidence="2 3">
    <name type="scientific">Rodentolepis nana</name>
    <name type="common">Dwarf tapeworm</name>
    <name type="synonym">Hymenolepis nana</name>
    <dbReference type="NCBI Taxonomy" id="102285"/>
    <lineage>
        <taxon>Eukaryota</taxon>
        <taxon>Metazoa</taxon>
        <taxon>Spiralia</taxon>
        <taxon>Lophotrochozoa</taxon>
        <taxon>Platyhelminthes</taxon>
        <taxon>Cestoda</taxon>
        <taxon>Eucestoda</taxon>
        <taxon>Cyclophyllidea</taxon>
        <taxon>Hymenolepididae</taxon>
        <taxon>Rodentolepis</taxon>
    </lineage>
</organism>
<dbReference type="EMBL" id="UZAE01000159">
    <property type="protein sequence ID" value="VDN96408.1"/>
    <property type="molecule type" value="Genomic_DNA"/>
</dbReference>
<proteinExistence type="predicted"/>
<dbReference type="AlphaFoldDB" id="A0A3P7RSJ1"/>
<feature type="region of interest" description="Disordered" evidence="1">
    <location>
        <begin position="316"/>
        <end position="335"/>
    </location>
</feature>
<evidence type="ECO:0000313" key="3">
    <source>
        <dbReference type="Proteomes" id="UP000278807"/>
    </source>
</evidence>
<gene>
    <name evidence="2" type="ORF">HNAJ_LOCUS549</name>
</gene>
<protein>
    <submittedName>
        <fullName evidence="2">Uncharacterized protein</fullName>
    </submittedName>
</protein>
<reference evidence="2 3" key="1">
    <citation type="submission" date="2018-11" db="EMBL/GenBank/DDBJ databases">
        <authorList>
            <consortium name="Pathogen Informatics"/>
        </authorList>
    </citation>
    <scope>NUCLEOTIDE SEQUENCE [LARGE SCALE GENOMIC DNA]</scope>
</reference>
<dbReference type="Proteomes" id="UP000278807">
    <property type="component" value="Unassembled WGS sequence"/>
</dbReference>
<evidence type="ECO:0000256" key="1">
    <source>
        <dbReference type="SAM" id="MobiDB-lite"/>
    </source>
</evidence>